<dbReference type="Proteomes" id="UP000253318">
    <property type="component" value="Unassembled WGS sequence"/>
</dbReference>
<evidence type="ECO:0000256" key="3">
    <source>
        <dbReference type="ARBA" id="ARBA00023002"/>
    </source>
</evidence>
<protein>
    <submittedName>
        <fullName evidence="6">LLM class flavin-dependent oxidoreductase</fullName>
    </submittedName>
</protein>
<feature type="domain" description="Luciferase-like" evidence="5">
    <location>
        <begin position="33"/>
        <end position="329"/>
    </location>
</feature>
<dbReference type="InterPro" id="IPR036661">
    <property type="entry name" value="Luciferase-like_sf"/>
</dbReference>
<dbReference type="InterPro" id="IPR011251">
    <property type="entry name" value="Luciferase-like_dom"/>
</dbReference>
<dbReference type="PANTHER" id="PTHR42847:SF9">
    <property type="entry name" value="BLL6451 PROTEIN"/>
    <property type="match status" value="1"/>
</dbReference>
<name>A0A368T8L0_9ACTN</name>
<dbReference type="SUPFAM" id="SSF51679">
    <property type="entry name" value="Bacterial luciferase-like"/>
    <property type="match status" value="1"/>
</dbReference>
<organism evidence="6 7">
    <name type="scientific">Marinitenerispora sediminis</name>
    <dbReference type="NCBI Taxonomy" id="1931232"/>
    <lineage>
        <taxon>Bacteria</taxon>
        <taxon>Bacillati</taxon>
        <taxon>Actinomycetota</taxon>
        <taxon>Actinomycetes</taxon>
        <taxon>Streptosporangiales</taxon>
        <taxon>Nocardiopsidaceae</taxon>
        <taxon>Marinitenerispora</taxon>
    </lineage>
</organism>
<sequence length="366" mass="39111">MALELRGGIRAAAPPGATAELRRAARFLPDPRARDADPAYVAERARAEEADGFDSALVTTYSSWPDPWLVAGWALAATPRLRVTVAHRPGVTAPTAAARTLATLDRLSGGRAGVHVVIGSSDVDVRRDGDVAGKETRYRRAREYLSVFTRALTAPEPFDHDGEFYTFRDAWSGLRPVQLPRPPISFGGTSEPGVRLAAEFADVYAVGQRTPEEVRAAVSRVSALAAGHGRRLRYWRHVRCVLGADGTAARERAAEIVATGVRVIGERPPEELAASAQLARDTERDLRSVAADIRAAAERQLRAGMTGVLVGTPADVAGRILEFHRAGVDIVQIDASTETAEDAELRRELVALLRSGAGSPPAAPNG</sequence>
<dbReference type="CDD" id="cd01094">
    <property type="entry name" value="Alkanesulfonate_monoxygenase"/>
    <property type="match status" value="1"/>
</dbReference>
<gene>
    <name evidence="6" type="ORF">DEF24_06345</name>
</gene>
<dbReference type="GO" id="GO:0008726">
    <property type="term" value="F:alkanesulfonate monooxygenase activity"/>
    <property type="evidence" value="ECO:0007669"/>
    <property type="project" value="TreeGrafter"/>
</dbReference>
<keyword evidence="4" id="KW-0503">Monooxygenase</keyword>
<proteinExistence type="predicted"/>
<dbReference type="Gene3D" id="3.20.20.30">
    <property type="entry name" value="Luciferase-like domain"/>
    <property type="match status" value="1"/>
</dbReference>
<accession>A0A368T8L0</accession>
<dbReference type="GO" id="GO:0046306">
    <property type="term" value="P:alkanesulfonate catabolic process"/>
    <property type="evidence" value="ECO:0007669"/>
    <property type="project" value="TreeGrafter"/>
</dbReference>
<dbReference type="RefSeq" id="WP_114397797.1">
    <property type="nucleotide sequence ID" value="NZ_QEIM01000048.1"/>
</dbReference>
<dbReference type="OrthoDB" id="7903015at2"/>
<dbReference type="Pfam" id="PF00296">
    <property type="entry name" value="Bac_luciferase"/>
    <property type="match status" value="1"/>
</dbReference>
<keyword evidence="3" id="KW-0560">Oxidoreductase</keyword>
<evidence type="ECO:0000313" key="6">
    <source>
        <dbReference type="EMBL" id="RCV60699.1"/>
    </source>
</evidence>
<evidence type="ECO:0000256" key="1">
    <source>
        <dbReference type="ARBA" id="ARBA00022630"/>
    </source>
</evidence>
<dbReference type="AlphaFoldDB" id="A0A368T8L0"/>
<evidence type="ECO:0000313" key="7">
    <source>
        <dbReference type="Proteomes" id="UP000253318"/>
    </source>
</evidence>
<dbReference type="PANTHER" id="PTHR42847">
    <property type="entry name" value="ALKANESULFONATE MONOOXYGENASE"/>
    <property type="match status" value="1"/>
</dbReference>
<dbReference type="EMBL" id="QEIN01000034">
    <property type="protein sequence ID" value="RCV60699.1"/>
    <property type="molecule type" value="Genomic_DNA"/>
</dbReference>
<keyword evidence="1" id="KW-0285">Flavoprotein</keyword>
<keyword evidence="7" id="KW-1185">Reference proteome</keyword>
<dbReference type="InterPro" id="IPR050172">
    <property type="entry name" value="SsuD_RutA_monooxygenase"/>
</dbReference>
<comment type="caution">
    <text evidence="6">The sequence shown here is derived from an EMBL/GenBank/DDBJ whole genome shotgun (WGS) entry which is preliminary data.</text>
</comment>
<evidence type="ECO:0000256" key="4">
    <source>
        <dbReference type="ARBA" id="ARBA00023033"/>
    </source>
</evidence>
<evidence type="ECO:0000256" key="2">
    <source>
        <dbReference type="ARBA" id="ARBA00022643"/>
    </source>
</evidence>
<reference evidence="6 7" key="1">
    <citation type="submission" date="2018-04" db="EMBL/GenBank/DDBJ databases">
        <title>Novel actinobacteria from marine sediment.</title>
        <authorList>
            <person name="Ng Z.Y."/>
            <person name="Tan G.Y.A."/>
        </authorList>
    </citation>
    <scope>NUCLEOTIDE SEQUENCE [LARGE SCALE GENOMIC DNA]</scope>
    <source>
        <strain evidence="6 7">TPS81</strain>
    </source>
</reference>
<evidence type="ECO:0000259" key="5">
    <source>
        <dbReference type="Pfam" id="PF00296"/>
    </source>
</evidence>
<keyword evidence="2" id="KW-0288">FMN</keyword>